<feature type="domain" description="ABC transmembrane type-1" evidence="9">
    <location>
        <begin position="42"/>
        <end position="322"/>
    </location>
</feature>
<evidence type="ECO:0000256" key="7">
    <source>
        <dbReference type="SAM" id="Phobius"/>
    </source>
</evidence>
<dbReference type="SUPFAM" id="SSF52540">
    <property type="entry name" value="P-loop containing nucleoside triphosphate hydrolases"/>
    <property type="match status" value="1"/>
</dbReference>
<evidence type="ECO:0000256" key="5">
    <source>
        <dbReference type="ARBA" id="ARBA00022989"/>
    </source>
</evidence>
<keyword evidence="3" id="KW-0547">Nucleotide-binding</keyword>
<reference evidence="10 11" key="1">
    <citation type="submission" date="2021-01" db="EMBL/GenBank/DDBJ databases">
        <title>Genomic Encyclopedia of Type Strains, Phase IV (KMG-IV): sequencing the most valuable type-strain genomes for metagenomic binning, comparative biology and taxonomic classification.</title>
        <authorList>
            <person name="Goeker M."/>
        </authorList>
    </citation>
    <scope>NUCLEOTIDE SEQUENCE [LARGE SCALE GENOMIC DNA]</scope>
    <source>
        <strain evidence="10 11">DSM 25879</strain>
    </source>
</reference>
<organism evidence="10 11">
    <name type="scientific">Sutcliffiella tianshenii</name>
    <dbReference type="NCBI Taxonomy" id="1463404"/>
    <lineage>
        <taxon>Bacteria</taxon>
        <taxon>Bacillati</taxon>
        <taxon>Bacillota</taxon>
        <taxon>Bacilli</taxon>
        <taxon>Bacillales</taxon>
        <taxon>Bacillaceae</taxon>
        <taxon>Sutcliffiella</taxon>
    </lineage>
</organism>
<protein>
    <submittedName>
        <fullName evidence="10">ABC-type multidrug transport system fused ATPase/permease subunit</fullName>
    </submittedName>
</protein>
<dbReference type="SMART" id="SM00382">
    <property type="entry name" value="AAA"/>
    <property type="match status" value="1"/>
</dbReference>
<dbReference type="Pfam" id="PF00664">
    <property type="entry name" value="ABC_membrane"/>
    <property type="match status" value="1"/>
</dbReference>
<keyword evidence="6 7" id="KW-0472">Membrane</keyword>
<dbReference type="PROSITE" id="PS00211">
    <property type="entry name" value="ABC_TRANSPORTER_1"/>
    <property type="match status" value="1"/>
</dbReference>
<feature type="transmembrane region" description="Helical" evidence="7">
    <location>
        <begin position="76"/>
        <end position="100"/>
    </location>
</feature>
<evidence type="ECO:0000256" key="4">
    <source>
        <dbReference type="ARBA" id="ARBA00022840"/>
    </source>
</evidence>
<evidence type="ECO:0000256" key="3">
    <source>
        <dbReference type="ARBA" id="ARBA00022741"/>
    </source>
</evidence>
<dbReference type="PANTHER" id="PTHR43394:SF1">
    <property type="entry name" value="ATP-BINDING CASSETTE SUB-FAMILY B MEMBER 10, MITOCHONDRIAL"/>
    <property type="match status" value="1"/>
</dbReference>
<dbReference type="InterPro" id="IPR036640">
    <property type="entry name" value="ABC1_TM_sf"/>
</dbReference>
<evidence type="ECO:0000313" key="11">
    <source>
        <dbReference type="Proteomes" id="UP000737402"/>
    </source>
</evidence>
<dbReference type="PANTHER" id="PTHR43394">
    <property type="entry name" value="ATP-DEPENDENT PERMEASE MDL1, MITOCHONDRIAL"/>
    <property type="match status" value="1"/>
</dbReference>
<evidence type="ECO:0000256" key="1">
    <source>
        <dbReference type="ARBA" id="ARBA00004651"/>
    </source>
</evidence>
<keyword evidence="2 7" id="KW-0812">Transmembrane</keyword>
<dbReference type="EMBL" id="JAFBED010000001">
    <property type="protein sequence ID" value="MBM7618246.1"/>
    <property type="molecule type" value="Genomic_DNA"/>
</dbReference>
<gene>
    <name evidence="10" type="ORF">JOC95_000088</name>
</gene>
<dbReference type="InterPro" id="IPR017871">
    <property type="entry name" value="ABC_transporter-like_CS"/>
</dbReference>
<feature type="transmembrane region" description="Helical" evidence="7">
    <location>
        <begin position="155"/>
        <end position="175"/>
    </location>
</feature>
<evidence type="ECO:0000256" key="2">
    <source>
        <dbReference type="ARBA" id="ARBA00022692"/>
    </source>
</evidence>
<dbReference type="Gene3D" id="1.20.1560.10">
    <property type="entry name" value="ABC transporter type 1, transmembrane domain"/>
    <property type="match status" value="1"/>
</dbReference>
<evidence type="ECO:0000256" key="6">
    <source>
        <dbReference type="ARBA" id="ARBA00023136"/>
    </source>
</evidence>
<dbReference type="CDD" id="cd07346">
    <property type="entry name" value="ABC_6TM_exporters"/>
    <property type="match status" value="1"/>
</dbReference>
<sequence length="602" mass="67787">MIASYKQRLMELKSQYFSVNDIKKTFVLLSPFIKKNKKAYMILLSLLLVDIGLTIGFAWFFGNIADAAVQSNFNDIRWLVPIGISITLISIVTGFIYIYFEAIATYGVKKDLKNHVFQHVLRLPASTASNRSSGELVSHFTNDINSIDGVVGSNIINFIYLPLIYLTVFIFLFQINWQLSMISLLVAPAAIVSGAFFGILLRNNGREIHHLVAKMNGFLNESFQGFLTVRSFTLEKLLYRNYRKQNQELYSLEMKNAKLRGWFHSGSQLVSSLTYIATLCVGAYFVSTGVMTVGSLLIFVTLVNHLVYPLTELAGKWAGFQRSISAVERVVTVLEEKPDCEELPTYLRPDDRGLQAITFKDIHFSYDENQKVFEHFNLHIPAGQVIAIVGPSGAGKSTLFNLLQCFYRPQSGEISIGGRSIEEFTIAELRSRIAHVSQDTFLFQGTIRENLMLARPDVTEEEMEEAARIANIDSFIQSLTRGYDTEIGERGIKLSGGQKQRIAIARAVLKKAPILLLDEATSALDNETEYQVKAALDVLMEGRTTLVIAHRLSTIQHADLILVMDQGEIVQYGRHEELLDEPGLYKKLNHSFKEESKDLHLV</sequence>
<accession>A0ABS2NUC4</accession>
<dbReference type="InterPro" id="IPR003439">
    <property type="entry name" value="ABC_transporter-like_ATP-bd"/>
</dbReference>
<dbReference type="Pfam" id="PF00005">
    <property type="entry name" value="ABC_tran"/>
    <property type="match status" value="1"/>
</dbReference>
<comment type="subcellular location">
    <subcellularLocation>
        <location evidence="1">Cell membrane</location>
        <topology evidence="1">Multi-pass membrane protein</topology>
    </subcellularLocation>
</comment>
<name>A0ABS2NUC4_9BACI</name>
<dbReference type="SUPFAM" id="SSF90123">
    <property type="entry name" value="ABC transporter transmembrane region"/>
    <property type="match status" value="1"/>
</dbReference>
<comment type="caution">
    <text evidence="10">The sequence shown here is derived from an EMBL/GenBank/DDBJ whole genome shotgun (WGS) entry which is preliminary data.</text>
</comment>
<dbReference type="InterPro" id="IPR039421">
    <property type="entry name" value="Type_1_exporter"/>
</dbReference>
<feature type="transmembrane region" description="Helical" evidence="7">
    <location>
        <begin position="39"/>
        <end position="61"/>
    </location>
</feature>
<evidence type="ECO:0000313" key="10">
    <source>
        <dbReference type="EMBL" id="MBM7618246.1"/>
    </source>
</evidence>
<dbReference type="PROSITE" id="PS50893">
    <property type="entry name" value="ABC_TRANSPORTER_2"/>
    <property type="match status" value="1"/>
</dbReference>
<dbReference type="Proteomes" id="UP000737402">
    <property type="component" value="Unassembled WGS sequence"/>
</dbReference>
<feature type="domain" description="ABC transporter" evidence="8">
    <location>
        <begin position="357"/>
        <end position="591"/>
    </location>
</feature>
<evidence type="ECO:0000259" key="8">
    <source>
        <dbReference type="PROSITE" id="PS50893"/>
    </source>
</evidence>
<dbReference type="Gene3D" id="3.40.50.300">
    <property type="entry name" value="P-loop containing nucleotide triphosphate hydrolases"/>
    <property type="match status" value="1"/>
</dbReference>
<dbReference type="RefSeq" id="WP_204412425.1">
    <property type="nucleotide sequence ID" value="NZ_JAFBED010000001.1"/>
</dbReference>
<dbReference type="InterPro" id="IPR003593">
    <property type="entry name" value="AAA+_ATPase"/>
</dbReference>
<dbReference type="InterPro" id="IPR011527">
    <property type="entry name" value="ABC1_TM_dom"/>
</dbReference>
<keyword evidence="4" id="KW-0067">ATP-binding</keyword>
<evidence type="ECO:0000259" key="9">
    <source>
        <dbReference type="PROSITE" id="PS50929"/>
    </source>
</evidence>
<keyword evidence="5 7" id="KW-1133">Transmembrane helix</keyword>
<feature type="transmembrane region" description="Helical" evidence="7">
    <location>
        <begin position="273"/>
        <end position="300"/>
    </location>
</feature>
<feature type="transmembrane region" description="Helical" evidence="7">
    <location>
        <begin position="181"/>
        <end position="201"/>
    </location>
</feature>
<keyword evidence="11" id="KW-1185">Reference proteome</keyword>
<dbReference type="PROSITE" id="PS50929">
    <property type="entry name" value="ABC_TM1F"/>
    <property type="match status" value="1"/>
</dbReference>
<dbReference type="InterPro" id="IPR027417">
    <property type="entry name" value="P-loop_NTPase"/>
</dbReference>
<proteinExistence type="predicted"/>